<evidence type="ECO:0000313" key="4">
    <source>
        <dbReference type="Proteomes" id="UP000031057"/>
    </source>
</evidence>
<dbReference type="PANTHER" id="PTHR11941">
    <property type="entry name" value="ENOYL-COA HYDRATASE-RELATED"/>
    <property type="match status" value="1"/>
</dbReference>
<evidence type="ECO:0000313" key="3">
    <source>
        <dbReference type="EMBL" id="KHK90321.1"/>
    </source>
</evidence>
<dbReference type="GO" id="GO:0006635">
    <property type="term" value="P:fatty acid beta-oxidation"/>
    <property type="evidence" value="ECO:0007669"/>
    <property type="project" value="TreeGrafter"/>
</dbReference>
<dbReference type="Proteomes" id="UP000031057">
    <property type="component" value="Unassembled WGS sequence"/>
</dbReference>
<reference evidence="3 4" key="1">
    <citation type="submission" date="2014-10" db="EMBL/GenBank/DDBJ databases">
        <title>Genome sequence of Novosphingobium malaysiense MUSC 273(T).</title>
        <authorList>
            <person name="Lee L.-H."/>
        </authorList>
    </citation>
    <scope>NUCLEOTIDE SEQUENCE [LARGE SCALE GENOMIC DNA]</scope>
    <source>
        <strain evidence="3 4">MUSC 273</strain>
    </source>
</reference>
<sequence>MSHPAIPVTRDGAIATVTLEQPGRHNVVNFKMWLALKEIFEGFAADKTLRGVILTGAGTSFSAGADISDFDETRGTTEQGIAYEVAVDEACDAIAALSVPVIAAIRGYCYGGACNLAMACDFRFVAPDAKLAIPAAKLSIVYSSRGMARLVSLVGVSEAKRIFYTARPFDAEHALRTGFADEIAGDPQAAAHQWLDGISALAPLSIAGSKAILTMIAMADRPFDLQLAHDVTVKALVSHDYSEGRLAFAEKRTPAFRNE</sequence>
<dbReference type="RefSeq" id="WP_039286535.1">
    <property type="nucleotide sequence ID" value="NZ_JTDI01000005.1"/>
</dbReference>
<dbReference type="Pfam" id="PF00378">
    <property type="entry name" value="ECH_1"/>
    <property type="match status" value="1"/>
</dbReference>
<dbReference type="InterPro" id="IPR001753">
    <property type="entry name" value="Enoyl-CoA_hydra/iso"/>
</dbReference>
<dbReference type="SUPFAM" id="SSF52096">
    <property type="entry name" value="ClpP/crotonase"/>
    <property type="match status" value="1"/>
</dbReference>
<dbReference type="GO" id="GO:0003824">
    <property type="term" value="F:catalytic activity"/>
    <property type="evidence" value="ECO:0007669"/>
    <property type="project" value="InterPro"/>
</dbReference>
<protein>
    <recommendedName>
        <fullName evidence="5">3-hydroxybutyryl-CoA dehydratase</fullName>
    </recommendedName>
</protein>
<dbReference type="EMBL" id="JTDI01000005">
    <property type="protein sequence ID" value="KHK90321.1"/>
    <property type="molecule type" value="Genomic_DNA"/>
</dbReference>
<evidence type="ECO:0008006" key="5">
    <source>
        <dbReference type="Google" id="ProtNLM"/>
    </source>
</evidence>
<name>A0A0B1ZGU4_9SPHN</name>
<dbReference type="Gene3D" id="3.90.226.10">
    <property type="entry name" value="2-enoyl-CoA Hydratase, Chain A, domain 1"/>
    <property type="match status" value="1"/>
</dbReference>
<dbReference type="InterPro" id="IPR018376">
    <property type="entry name" value="Enoyl-CoA_hyd/isom_CS"/>
</dbReference>
<accession>A0A0B1ZGU4</accession>
<dbReference type="AlphaFoldDB" id="A0A0B1ZGU4"/>
<dbReference type="PROSITE" id="PS00166">
    <property type="entry name" value="ENOYL_COA_HYDRATASE"/>
    <property type="match status" value="1"/>
</dbReference>
<dbReference type="CDD" id="cd06558">
    <property type="entry name" value="crotonase-like"/>
    <property type="match status" value="1"/>
</dbReference>
<dbReference type="OrthoDB" id="9802898at2"/>
<evidence type="ECO:0000256" key="1">
    <source>
        <dbReference type="ARBA" id="ARBA00005254"/>
    </source>
</evidence>
<dbReference type="STRING" id="1348853.LK12_17055"/>
<organism evidence="3 4">
    <name type="scientific">Novosphingobium malaysiense</name>
    <dbReference type="NCBI Taxonomy" id="1348853"/>
    <lineage>
        <taxon>Bacteria</taxon>
        <taxon>Pseudomonadati</taxon>
        <taxon>Pseudomonadota</taxon>
        <taxon>Alphaproteobacteria</taxon>
        <taxon>Sphingomonadales</taxon>
        <taxon>Sphingomonadaceae</taxon>
        <taxon>Novosphingobium</taxon>
    </lineage>
</organism>
<dbReference type="PANTHER" id="PTHR11941:SF54">
    <property type="entry name" value="ENOYL-COA HYDRATASE, MITOCHONDRIAL"/>
    <property type="match status" value="1"/>
</dbReference>
<comment type="similarity">
    <text evidence="1 2">Belongs to the enoyl-CoA hydratase/isomerase family.</text>
</comment>
<evidence type="ECO:0000256" key="2">
    <source>
        <dbReference type="RuleBase" id="RU003707"/>
    </source>
</evidence>
<proteinExistence type="inferred from homology"/>
<dbReference type="InterPro" id="IPR029045">
    <property type="entry name" value="ClpP/crotonase-like_dom_sf"/>
</dbReference>
<gene>
    <name evidence="3" type="ORF">LK12_17055</name>
</gene>
<keyword evidence="4" id="KW-1185">Reference proteome</keyword>
<comment type="caution">
    <text evidence="3">The sequence shown here is derived from an EMBL/GenBank/DDBJ whole genome shotgun (WGS) entry which is preliminary data.</text>
</comment>